<protein>
    <submittedName>
        <fullName evidence="4">Uncharacterized protein</fullName>
    </submittedName>
</protein>
<dbReference type="EMBL" id="VZPQ01000014">
    <property type="protein sequence ID" value="KAB0564673.1"/>
    <property type="molecule type" value="Genomic_DNA"/>
</dbReference>
<proteinExistence type="predicted"/>
<evidence type="ECO:0000256" key="1">
    <source>
        <dbReference type="SAM" id="Phobius"/>
    </source>
</evidence>
<name>A0A1H5P4K9_9PSED</name>
<dbReference type="RefSeq" id="WP_090371562.1">
    <property type="nucleotide sequence ID" value="NZ_FNUA01000002.1"/>
</dbReference>
<evidence type="ECO:0000313" key="2">
    <source>
        <dbReference type="EMBL" id="KAB0564673.1"/>
    </source>
</evidence>
<dbReference type="EMBL" id="FNUA01000002">
    <property type="protein sequence ID" value="SEF08816.1"/>
    <property type="molecule type" value="Genomic_DNA"/>
</dbReference>
<evidence type="ECO:0000313" key="6">
    <source>
        <dbReference type="Proteomes" id="UP000240476"/>
    </source>
</evidence>
<accession>A0A1H5P4K9</accession>
<reference evidence="2 7" key="3">
    <citation type="submission" date="2019-09" db="EMBL/GenBank/DDBJ databases">
        <title>Draft genome sequences of 48 bacterial type strains from the CCUG.</title>
        <authorList>
            <person name="Tunovic T."/>
            <person name="Pineiro-Iglesias B."/>
            <person name="Unosson C."/>
            <person name="Inganas E."/>
            <person name="Ohlen M."/>
            <person name="Cardew S."/>
            <person name="Jensie-Markopoulos S."/>
            <person name="Salva-Serra F."/>
            <person name="Jaen-Luchoro D."/>
            <person name="Karlsson R."/>
            <person name="Svensson-Stadler L."/>
            <person name="Chun J."/>
            <person name="Moore E."/>
        </authorList>
    </citation>
    <scope>NUCLEOTIDE SEQUENCE [LARGE SCALE GENOMIC DNA]</scope>
    <source>
        <strain evidence="2 7">CCUG 51524</strain>
    </source>
</reference>
<organism evidence="4 5">
    <name type="scientific">Pseudomonas palleroniana</name>
    <dbReference type="NCBI Taxonomy" id="191390"/>
    <lineage>
        <taxon>Bacteria</taxon>
        <taxon>Pseudomonadati</taxon>
        <taxon>Pseudomonadota</taxon>
        <taxon>Gammaproteobacteria</taxon>
        <taxon>Pseudomonadales</taxon>
        <taxon>Pseudomonadaceae</taxon>
        <taxon>Pseudomonas</taxon>
    </lineage>
</organism>
<reference evidence="4 5" key="1">
    <citation type="submission" date="2016-10" db="EMBL/GenBank/DDBJ databases">
        <authorList>
            <person name="de Groot N.N."/>
        </authorList>
    </citation>
    <scope>NUCLEOTIDE SEQUENCE [LARGE SCALE GENOMIC DNA]</scope>
    <source>
        <strain evidence="4 5">BS3265</strain>
    </source>
</reference>
<dbReference type="AlphaFoldDB" id="A0A1H5P4K9"/>
<dbReference type="Proteomes" id="UP000423257">
    <property type="component" value="Unassembled WGS sequence"/>
</dbReference>
<evidence type="ECO:0000313" key="7">
    <source>
        <dbReference type="Proteomes" id="UP000423257"/>
    </source>
</evidence>
<evidence type="ECO:0000313" key="5">
    <source>
        <dbReference type="Proteomes" id="UP000199129"/>
    </source>
</evidence>
<evidence type="ECO:0000313" key="4">
    <source>
        <dbReference type="EMBL" id="SEF08816.1"/>
    </source>
</evidence>
<keyword evidence="1" id="KW-0472">Membrane</keyword>
<gene>
    <name evidence="3" type="ORF">C9383_13565</name>
    <name evidence="2" type="ORF">F7R03_20730</name>
    <name evidence="4" type="ORF">SAMN04490198_5270</name>
</gene>
<keyword evidence="1" id="KW-0812">Transmembrane</keyword>
<feature type="transmembrane region" description="Helical" evidence="1">
    <location>
        <begin position="12"/>
        <end position="31"/>
    </location>
</feature>
<dbReference type="EMBL" id="PYWX01000037">
    <property type="protein sequence ID" value="PTC27363.1"/>
    <property type="molecule type" value="Genomic_DNA"/>
</dbReference>
<reference evidence="3 6" key="2">
    <citation type="submission" date="2018-03" db="EMBL/GenBank/DDBJ databases">
        <title>Draft genome sequence of the type strain of Pseudomonas palleroniana LMG 23076, isolated from rice in Cameroon.</title>
        <authorList>
            <person name="Tambong J.T."/>
        </authorList>
    </citation>
    <scope>NUCLEOTIDE SEQUENCE [LARGE SCALE GENOMIC DNA]</scope>
    <source>
        <strain evidence="3 6">LMG 23076</strain>
    </source>
</reference>
<sequence length="86" mass="9544">MNQPEPPSSSGFRSFAIGVVCVAVLLGTYFMRLNAEVDREREQVAERLAFCQHLESVTRVAASTKLESPEACKQLKKRYAESVAPL</sequence>
<dbReference type="Proteomes" id="UP000199129">
    <property type="component" value="Unassembled WGS sequence"/>
</dbReference>
<keyword evidence="6" id="KW-1185">Reference proteome</keyword>
<keyword evidence="1" id="KW-1133">Transmembrane helix</keyword>
<evidence type="ECO:0000313" key="3">
    <source>
        <dbReference type="EMBL" id="PTC27363.1"/>
    </source>
</evidence>
<dbReference type="Proteomes" id="UP000240476">
    <property type="component" value="Unassembled WGS sequence"/>
</dbReference>